<organism evidence="4">
    <name type="scientific">freshwater metagenome</name>
    <dbReference type="NCBI Taxonomy" id="449393"/>
    <lineage>
        <taxon>unclassified sequences</taxon>
        <taxon>metagenomes</taxon>
        <taxon>ecological metagenomes</taxon>
    </lineage>
</organism>
<gene>
    <name evidence="4" type="ORF">UFOPK1762_00210</name>
    <name evidence="5" type="ORF">UFOPK1906_00462</name>
    <name evidence="6" type="ORF">UFOPK2624_00110</name>
    <name evidence="2" type="ORF">UFOPK3331_00876</name>
    <name evidence="7" type="ORF">UFOPK3785_01423</name>
    <name evidence="3" type="ORF">UFOPK4201_01440</name>
    <name evidence="8" type="ORF">UFOPK4371_00100</name>
</gene>
<reference evidence="4" key="1">
    <citation type="submission" date="2020-05" db="EMBL/GenBank/DDBJ databases">
        <authorList>
            <person name="Chiriac C."/>
            <person name="Salcher M."/>
            <person name="Ghai R."/>
            <person name="Kavagutti S V."/>
        </authorList>
    </citation>
    <scope>NUCLEOTIDE SEQUENCE</scope>
</reference>
<accession>A0A6J6EM34</accession>
<evidence type="ECO:0000313" key="5">
    <source>
        <dbReference type="EMBL" id="CAB4617262.1"/>
    </source>
</evidence>
<name>A0A6J6EM34_9ZZZZ</name>
<sequence>MSTTVRPAEQSDLNELSVLMDAAVLELRSQRGGEALSWAIDRNVDSLVSLTSALEAADTMLWCGLWENVLVGYAIASVVSEGTEQVVVLTDIYTTPEVRDVGVGELLLESAIAWATVLDAVAIDGHALPGARESKNLFERFGLTARLITVRRQLR</sequence>
<evidence type="ECO:0000313" key="4">
    <source>
        <dbReference type="EMBL" id="CAB4576469.1"/>
    </source>
</evidence>
<dbReference type="InterPro" id="IPR016181">
    <property type="entry name" value="Acyl_CoA_acyltransferase"/>
</dbReference>
<feature type="domain" description="N-acetyltransferase" evidence="1">
    <location>
        <begin position="3"/>
        <end position="155"/>
    </location>
</feature>
<evidence type="ECO:0000313" key="7">
    <source>
        <dbReference type="EMBL" id="CAB4960108.1"/>
    </source>
</evidence>
<evidence type="ECO:0000313" key="3">
    <source>
        <dbReference type="EMBL" id="CAB4372368.1"/>
    </source>
</evidence>
<dbReference type="EMBL" id="CAEZTY010000004">
    <property type="protein sequence ID" value="CAB4576469.1"/>
    <property type="molecule type" value="Genomic_DNA"/>
</dbReference>
<evidence type="ECO:0000313" key="2">
    <source>
        <dbReference type="EMBL" id="CAB4339756.1"/>
    </source>
</evidence>
<dbReference type="EMBL" id="CAEUNJ010000068">
    <property type="protein sequence ID" value="CAB4372368.1"/>
    <property type="molecule type" value="Genomic_DNA"/>
</dbReference>
<dbReference type="InterPro" id="IPR000182">
    <property type="entry name" value="GNAT_dom"/>
</dbReference>
<evidence type="ECO:0000313" key="6">
    <source>
        <dbReference type="EMBL" id="CAB4693393.1"/>
    </source>
</evidence>
<proteinExistence type="predicted"/>
<dbReference type="SUPFAM" id="SSF55729">
    <property type="entry name" value="Acyl-CoA N-acyltransferases (Nat)"/>
    <property type="match status" value="1"/>
</dbReference>
<dbReference type="EMBL" id="CAESAL010000024">
    <property type="protein sequence ID" value="CAB4339756.1"/>
    <property type="molecule type" value="Genomic_DNA"/>
</dbReference>
<dbReference type="EMBL" id="CAFBNJ010000083">
    <property type="protein sequence ID" value="CAB4960108.1"/>
    <property type="molecule type" value="Genomic_DNA"/>
</dbReference>
<dbReference type="Pfam" id="PF00583">
    <property type="entry name" value="Acetyltransf_1"/>
    <property type="match status" value="1"/>
</dbReference>
<dbReference type="EMBL" id="CAFBRD010000002">
    <property type="protein sequence ID" value="CAB5072952.1"/>
    <property type="molecule type" value="Genomic_DNA"/>
</dbReference>
<evidence type="ECO:0000313" key="8">
    <source>
        <dbReference type="EMBL" id="CAB5072952.1"/>
    </source>
</evidence>
<dbReference type="Gene3D" id="3.40.630.30">
    <property type="match status" value="1"/>
</dbReference>
<dbReference type="PROSITE" id="PS51186">
    <property type="entry name" value="GNAT"/>
    <property type="match status" value="1"/>
</dbReference>
<dbReference type="CDD" id="cd04301">
    <property type="entry name" value="NAT_SF"/>
    <property type="match status" value="1"/>
</dbReference>
<dbReference type="AlphaFoldDB" id="A0A6J6EM34"/>
<dbReference type="GO" id="GO:0016747">
    <property type="term" value="F:acyltransferase activity, transferring groups other than amino-acyl groups"/>
    <property type="evidence" value="ECO:0007669"/>
    <property type="project" value="InterPro"/>
</dbReference>
<evidence type="ECO:0000259" key="1">
    <source>
        <dbReference type="PROSITE" id="PS51186"/>
    </source>
</evidence>
<dbReference type="EMBL" id="CAEZVC010000017">
    <property type="protein sequence ID" value="CAB4617262.1"/>
    <property type="molecule type" value="Genomic_DNA"/>
</dbReference>
<dbReference type="EMBL" id="CAEZXY010000002">
    <property type="protein sequence ID" value="CAB4693393.1"/>
    <property type="molecule type" value="Genomic_DNA"/>
</dbReference>
<protein>
    <submittedName>
        <fullName evidence="4">Unannotated protein</fullName>
    </submittedName>
</protein>